<organism evidence="2 3">
    <name type="scientific">Kibdelosporangium banguiense</name>
    <dbReference type="NCBI Taxonomy" id="1365924"/>
    <lineage>
        <taxon>Bacteria</taxon>
        <taxon>Bacillati</taxon>
        <taxon>Actinomycetota</taxon>
        <taxon>Actinomycetes</taxon>
        <taxon>Pseudonocardiales</taxon>
        <taxon>Pseudonocardiaceae</taxon>
        <taxon>Kibdelosporangium</taxon>
    </lineage>
</organism>
<dbReference type="Proteomes" id="UP001519332">
    <property type="component" value="Unassembled WGS sequence"/>
</dbReference>
<evidence type="ECO:0000313" key="3">
    <source>
        <dbReference type="Proteomes" id="UP001519332"/>
    </source>
</evidence>
<comment type="caution">
    <text evidence="2">The sequence shown here is derived from an EMBL/GenBank/DDBJ whole genome shotgun (WGS) entry which is preliminary data.</text>
</comment>
<protein>
    <submittedName>
        <fullName evidence="2">Arc/MetJ-type ribon-helix-helix transcriptional regulator</fullName>
    </submittedName>
</protein>
<keyword evidence="3" id="KW-1185">Reference proteome</keyword>
<accession>A0ABS4T9Y6</accession>
<proteinExistence type="predicted"/>
<evidence type="ECO:0000256" key="1">
    <source>
        <dbReference type="SAM" id="MobiDB-lite"/>
    </source>
</evidence>
<gene>
    <name evidence="2" type="ORF">JOF56_001300</name>
</gene>
<dbReference type="EMBL" id="JAGINW010000001">
    <property type="protein sequence ID" value="MBP2320915.1"/>
    <property type="molecule type" value="Genomic_DNA"/>
</dbReference>
<sequence>MTALPHEPINEGASSLGGHGQPTAELARLLGFIHDLGKVAPEFKELLERVESAASGATGNVRALGRARKVSVSMPEELTMAVQQRVGRGEFSQYVTEAVARQLELDLLAELAALLEVEYGPVPEEFLAEAGAAWPDVE</sequence>
<evidence type="ECO:0000313" key="2">
    <source>
        <dbReference type="EMBL" id="MBP2320915.1"/>
    </source>
</evidence>
<feature type="region of interest" description="Disordered" evidence="1">
    <location>
        <begin position="1"/>
        <end position="20"/>
    </location>
</feature>
<dbReference type="RefSeq" id="WP_209635454.1">
    <property type="nucleotide sequence ID" value="NZ_JAGINW010000001.1"/>
</dbReference>
<reference evidence="2 3" key="1">
    <citation type="submission" date="2021-03" db="EMBL/GenBank/DDBJ databases">
        <title>Sequencing the genomes of 1000 actinobacteria strains.</title>
        <authorList>
            <person name="Klenk H.-P."/>
        </authorList>
    </citation>
    <scope>NUCLEOTIDE SEQUENCE [LARGE SCALE GENOMIC DNA]</scope>
    <source>
        <strain evidence="2 3">DSM 46670</strain>
    </source>
</reference>
<name>A0ABS4T9Y6_9PSEU</name>